<dbReference type="PROSITE" id="PS51257">
    <property type="entry name" value="PROKAR_LIPOPROTEIN"/>
    <property type="match status" value="1"/>
</dbReference>
<dbReference type="RefSeq" id="WP_254181903.1">
    <property type="nucleotide sequence ID" value="NZ_JANARS010000005.1"/>
</dbReference>
<organism evidence="2 3">
    <name type="scientific">Nocardioides pinisoli</name>
    <dbReference type="NCBI Taxonomy" id="2950279"/>
    <lineage>
        <taxon>Bacteria</taxon>
        <taxon>Bacillati</taxon>
        <taxon>Actinomycetota</taxon>
        <taxon>Actinomycetes</taxon>
        <taxon>Propionibacteriales</taxon>
        <taxon>Nocardioidaceae</taxon>
        <taxon>Nocardioides</taxon>
    </lineage>
</organism>
<sequence>MPEPRVVAAIATLLALAVAGCSDDRSDEPSTGGAGGGTGSAGATGGSAAFELVATDDLSVSPDGDEVLADCWNGICRWDAAAGTLDLVADRGTVAVAPDWSTVATVDDGTVVLEDLDSGDTTAELTGLADADVTDGSPVTAVAYSPDGGLVAAAGQDEEGDQRLVLWTADGDEVATLDTSGEVHRISISREGNRIATAGNGPVEVHDLVKGDTLELPSGGGGTVAWSPDGELLLGAGADGQPSVWDAETWELVAELRGTRLHEAAFAPAGDTIALTSVDETSVTLWDPARDPRRATRLEGHTSDPGAVAWSPDGSVLYSVSDEDGVLAWDAATGERASTDFELPEGR</sequence>
<comment type="caution">
    <text evidence="2">The sequence shown here is derived from an EMBL/GenBank/DDBJ whole genome shotgun (WGS) entry which is preliminary data.</text>
</comment>
<dbReference type="EMBL" id="JANARS010000005">
    <property type="protein sequence ID" value="MCP3422709.1"/>
    <property type="molecule type" value="Genomic_DNA"/>
</dbReference>
<dbReference type="PANTHER" id="PTHR19879:SF9">
    <property type="entry name" value="TRANSCRIPTION INITIATION FACTOR TFIID SUBUNIT 5"/>
    <property type="match status" value="1"/>
</dbReference>
<keyword evidence="3" id="KW-1185">Reference proteome</keyword>
<evidence type="ECO:0000313" key="3">
    <source>
        <dbReference type="Proteomes" id="UP001204524"/>
    </source>
</evidence>
<dbReference type="InterPro" id="IPR001680">
    <property type="entry name" value="WD40_rpt"/>
</dbReference>
<dbReference type="PROSITE" id="PS50082">
    <property type="entry name" value="WD_REPEATS_2"/>
    <property type="match status" value="2"/>
</dbReference>
<keyword evidence="1" id="KW-0853">WD repeat</keyword>
<dbReference type="Pfam" id="PF00400">
    <property type="entry name" value="WD40"/>
    <property type="match status" value="3"/>
</dbReference>
<feature type="repeat" description="WD" evidence="1">
    <location>
        <begin position="298"/>
        <end position="339"/>
    </location>
</feature>
<name>A0ABT1KZG2_9ACTN</name>
<reference evidence="2 3" key="1">
    <citation type="submission" date="2022-06" db="EMBL/GenBank/DDBJ databases">
        <authorList>
            <person name="So Y."/>
        </authorList>
    </citation>
    <scope>NUCLEOTIDE SEQUENCE [LARGE SCALE GENOMIC DNA]</scope>
    <source>
        <strain evidence="2 3">STR3</strain>
    </source>
</reference>
<dbReference type="Gene3D" id="2.130.10.10">
    <property type="entry name" value="YVTN repeat-like/Quinoprotein amine dehydrogenase"/>
    <property type="match status" value="2"/>
</dbReference>
<dbReference type="InterPro" id="IPR011047">
    <property type="entry name" value="Quinoprotein_ADH-like_sf"/>
</dbReference>
<dbReference type="SMART" id="SM00320">
    <property type="entry name" value="WD40"/>
    <property type="match status" value="5"/>
</dbReference>
<dbReference type="InterPro" id="IPR015943">
    <property type="entry name" value="WD40/YVTN_repeat-like_dom_sf"/>
</dbReference>
<dbReference type="PROSITE" id="PS50294">
    <property type="entry name" value="WD_REPEATS_REGION"/>
    <property type="match status" value="1"/>
</dbReference>
<accession>A0ABT1KZG2</accession>
<dbReference type="SUPFAM" id="SSF50998">
    <property type="entry name" value="Quinoprotein alcohol dehydrogenase-like"/>
    <property type="match status" value="1"/>
</dbReference>
<evidence type="ECO:0000256" key="1">
    <source>
        <dbReference type="PROSITE-ProRule" id="PRU00221"/>
    </source>
</evidence>
<proteinExistence type="predicted"/>
<evidence type="ECO:0008006" key="4">
    <source>
        <dbReference type="Google" id="ProtNLM"/>
    </source>
</evidence>
<dbReference type="PANTHER" id="PTHR19879">
    <property type="entry name" value="TRANSCRIPTION INITIATION FACTOR TFIID"/>
    <property type="match status" value="1"/>
</dbReference>
<gene>
    <name evidence="2" type="ORF">NCI01_12980</name>
</gene>
<protein>
    <recommendedName>
        <fullName evidence="4">WD40 repeat domain-containing protein</fullName>
    </recommendedName>
</protein>
<evidence type="ECO:0000313" key="2">
    <source>
        <dbReference type="EMBL" id="MCP3422709.1"/>
    </source>
</evidence>
<feature type="repeat" description="WD" evidence="1">
    <location>
        <begin position="223"/>
        <end position="255"/>
    </location>
</feature>
<dbReference type="Proteomes" id="UP001204524">
    <property type="component" value="Unassembled WGS sequence"/>
</dbReference>